<keyword evidence="11" id="KW-1185">Reference proteome</keyword>
<evidence type="ECO:0000313" key="11">
    <source>
        <dbReference type="Proteomes" id="UP000261360"/>
    </source>
</evidence>
<dbReference type="Gene3D" id="3.40.50.12780">
    <property type="entry name" value="N-terminal domain of ligase-like"/>
    <property type="match status" value="1"/>
</dbReference>
<dbReference type="Proteomes" id="UP000261360">
    <property type="component" value="Unplaced"/>
</dbReference>
<dbReference type="Pfam" id="PF00501">
    <property type="entry name" value="AMP-binding"/>
    <property type="match status" value="1"/>
</dbReference>
<dbReference type="Ensembl" id="ENSSLDT00000002125.1">
    <property type="protein sequence ID" value="ENSSLDP00000002032.1"/>
    <property type="gene ID" value="ENSSLDG00000001564.1"/>
</dbReference>
<dbReference type="SUPFAM" id="SSF56801">
    <property type="entry name" value="Acetyl-CoA synthetase-like"/>
    <property type="match status" value="1"/>
</dbReference>
<dbReference type="GeneTree" id="ENSGT00940000171609"/>
<evidence type="ECO:0000259" key="9">
    <source>
        <dbReference type="Pfam" id="PF00501"/>
    </source>
</evidence>
<dbReference type="GO" id="GO:0005886">
    <property type="term" value="C:plasma membrane"/>
    <property type="evidence" value="ECO:0007669"/>
    <property type="project" value="TreeGrafter"/>
</dbReference>
<proteinExistence type="inferred from homology"/>
<keyword evidence="3" id="KW-0547">Nucleotide-binding</keyword>
<dbReference type="EC" id="6.2.1.3" evidence="7"/>
<dbReference type="STRING" id="1841481.ENSSLDP00000002032"/>
<dbReference type="InterPro" id="IPR042099">
    <property type="entry name" value="ANL_N_sf"/>
</dbReference>
<comment type="catalytic activity">
    <reaction evidence="8">
        <text>a long-chain fatty acid + ATP + CoA = a long-chain fatty acyl-CoA + AMP + diphosphate</text>
        <dbReference type="Rhea" id="RHEA:15421"/>
        <dbReference type="ChEBI" id="CHEBI:30616"/>
        <dbReference type="ChEBI" id="CHEBI:33019"/>
        <dbReference type="ChEBI" id="CHEBI:57287"/>
        <dbReference type="ChEBI" id="CHEBI:57560"/>
        <dbReference type="ChEBI" id="CHEBI:83139"/>
        <dbReference type="ChEBI" id="CHEBI:456215"/>
        <dbReference type="EC" id="6.2.1.3"/>
    </reaction>
</comment>
<sequence length="670" mass="70895">MAGKVDENGVLWNANQVGAFSDCFGGHKNLWETLVASAATHGPLQCAGVRKILEVVPEGGFEKLRMAPNYEWMTYSEYFKTADSLGAGLAEAIPGLKANDTVVIYADTQRDWMLAAYACWRQGYVVGTIYATLGAEGAEYGINQSGCKAVVADSKLLKILAVIAPKLKTVKDVISIADGREPPAEALAALEAAGIKIHKLDDLVAAGSKSAITPTAAAPEETAVLMYTSGTTGNPKGVLISHKSLLCVMGATLAPGSALSLDGKSYLKAGGTYCAYLPLAHIMELSVELTSFAVGAKVGYGSLGDVAIVAPSIFVAAPAVLDKVLVGIKAKFAALPGILQGRVNAAIANGKCDYDSGGVGAHWTYIIGNLIFKKVQKLLGGNVELMVTGSAPLGAEVQKFVQTVFKCRVRQGYGLTETCAATCIALASDNTTAQVGPPQMSACIKLRDWEEGGYMNADKDNKEIGMPRGEILIGGPGVCDGYLVDPAAPDPDVVAKNRDEFVTIDGQRYFCTGDVGQYTPEGNLMIIDRKKDLVKLQQGEYVALSKVENVLKTSQYTALPMVYALSSMSYCIALICPNEGPLMKLAASLGVSGDLGAVCEDAKVVAAVLKDITAECKKGKLAKFEIPTKVILVAELWTPENELLTAVRKLKRREIVACHKAQIDKCYTNL</sequence>
<dbReference type="InterPro" id="IPR000873">
    <property type="entry name" value="AMP-dep_synth/lig_dom"/>
</dbReference>
<evidence type="ECO:0000256" key="5">
    <source>
        <dbReference type="ARBA" id="ARBA00022840"/>
    </source>
</evidence>
<evidence type="ECO:0000256" key="7">
    <source>
        <dbReference type="ARBA" id="ARBA00026121"/>
    </source>
</evidence>
<dbReference type="GO" id="GO:0005524">
    <property type="term" value="F:ATP binding"/>
    <property type="evidence" value="ECO:0007669"/>
    <property type="project" value="UniProtKB-KW"/>
</dbReference>
<evidence type="ECO:0000256" key="6">
    <source>
        <dbReference type="ARBA" id="ARBA00023098"/>
    </source>
</evidence>
<protein>
    <recommendedName>
        <fullName evidence="7">long-chain-fatty-acid--CoA ligase</fullName>
        <ecNumber evidence="7">6.2.1.3</ecNumber>
    </recommendedName>
</protein>
<dbReference type="PANTHER" id="PTHR43272">
    <property type="entry name" value="LONG-CHAIN-FATTY-ACID--COA LIGASE"/>
    <property type="match status" value="1"/>
</dbReference>
<evidence type="ECO:0000256" key="8">
    <source>
        <dbReference type="ARBA" id="ARBA00036813"/>
    </source>
</evidence>
<dbReference type="GO" id="GO:0035336">
    <property type="term" value="P:long-chain fatty-acyl-CoA metabolic process"/>
    <property type="evidence" value="ECO:0007669"/>
    <property type="project" value="TreeGrafter"/>
</dbReference>
<comment type="similarity">
    <text evidence="1">Belongs to the ATP-dependent AMP-binding enzyme family.</text>
</comment>
<organism evidence="10 11">
    <name type="scientific">Seriola lalandi dorsalis</name>
    <dbReference type="NCBI Taxonomy" id="1841481"/>
    <lineage>
        <taxon>Eukaryota</taxon>
        <taxon>Metazoa</taxon>
        <taxon>Chordata</taxon>
        <taxon>Craniata</taxon>
        <taxon>Vertebrata</taxon>
        <taxon>Euteleostomi</taxon>
        <taxon>Actinopterygii</taxon>
        <taxon>Neopterygii</taxon>
        <taxon>Teleostei</taxon>
        <taxon>Neoteleostei</taxon>
        <taxon>Acanthomorphata</taxon>
        <taxon>Carangaria</taxon>
        <taxon>Carangiformes</taxon>
        <taxon>Carangidae</taxon>
        <taxon>Seriola</taxon>
    </lineage>
</organism>
<accession>A0A3B4WHU5</accession>
<reference evidence="10" key="1">
    <citation type="submission" date="2025-08" db="UniProtKB">
        <authorList>
            <consortium name="Ensembl"/>
        </authorList>
    </citation>
    <scope>IDENTIFICATION</scope>
</reference>
<feature type="domain" description="AMP-dependent synthetase/ligase" evidence="9">
    <location>
        <begin position="69"/>
        <end position="483"/>
    </location>
</feature>
<dbReference type="InterPro" id="IPR020845">
    <property type="entry name" value="AMP-binding_CS"/>
</dbReference>
<dbReference type="GO" id="GO:0030182">
    <property type="term" value="P:neuron differentiation"/>
    <property type="evidence" value="ECO:0007669"/>
    <property type="project" value="TreeGrafter"/>
</dbReference>
<keyword evidence="4" id="KW-0276">Fatty acid metabolism</keyword>
<name>A0A3B4WHU5_SERLL</name>
<dbReference type="GO" id="GO:0004467">
    <property type="term" value="F:long-chain fatty acid-CoA ligase activity"/>
    <property type="evidence" value="ECO:0007669"/>
    <property type="project" value="UniProtKB-EC"/>
</dbReference>
<dbReference type="GO" id="GO:0005811">
    <property type="term" value="C:lipid droplet"/>
    <property type="evidence" value="ECO:0007669"/>
    <property type="project" value="TreeGrafter"/>
</dbReference>
<dbReference type="AlphaFoldDB" id="A0A3B4WHU5"/>
<reference evidence="10" key="2">
    <citation type="submission" date="2025-09" db="UniProtKB">
        <authorList>
            <consortium name="Ensembl"/>
        </authorList>
    </citation>
    <scope>IDENTIFICATION</scope>
</reference>
<keyword evidence="6" id="KW-0443">Lipid metabolism</keyword>
<dbReference type="PROSITE" id="PS00455">
    <property type="entry name" value="AMP_BINDING"/>
    <property type="match status" value="1"/>
</dbReference>
<dbReference type="GO" id="GO:0005783">
    <property type="term" value="C:endoplasmic reticulum"/>
    <property type="evidence" value="ECO:0007669"/>
    <property type="project" value="TreeGrafter"/>
</dbReference>
<keyword evidence="5" id="KW-0067">ATP-binding</keyword>
<evidence type="ECO:0000256" key="2">
    <source>
        <dbReference type="ARBA" id="ARBA00022598"/>
    </source>
</evidence>
<evidence type="ECO:0000256" key="1">
    <source>
        <dbReference type="ARBA" id="ARBA00006432"/>
    </source>
</evidence>
<dbReference type="PANTHER" id="PTHR43272:SF83">
    <property type="entry name" value="ACYL-COA SYNTHETASE LONG-CHAIN, ISOFORM J"/>
    <property type="match status" value="1"/>
</dbReference>
<evidence type="ECO:0000256" key="4">
    <source>
        <dbReference type="ARBA" id="ARBA00022832"/>
    </source>
</evidence>
<evidence type="ECO:0000256" key="3">
    <source>
        <dbReference type="ARBA" id="ARBA00022741"/>
    </source>
</evidence>
<keyword evidence="2" id="KW-0436">Ligase</keyword>
<evidence type="ECO:0000313" key="10">
    <source>
        <dbReference type="Ensembl" id="ENSSLDP00000002032.1"/>
    </source>
</evidence>